<comment type="subcellular location">
    <subcellularLocation>
        <location evidence="1">Cell inner membrane</location>
        <topology evidence="1">Peripheral membrane protein</topology>
        <orientation evidence="1">Cytoplasmic side</orientation>
    </subcellularLocation>
    <subcellularLocation>
        <location evidence="11">Cell membrane</location>
        <topology evidence="11">Peripheral membrane protein</topology>
        <orientation evidence="11">Cytoplasmic side</orientation>
    </subcellularLocation>
    <subcellularLocation>
        <location evidence="11">Cytoplasm</location>
    </subcellularLocation>
</comment>
<accession>A0A8J3A204</accession>
<dbReference type="InterPro" id="IPR042101">
    <property type="entry name" value="SRP54_N_sf"/>
</dbReference>
<evidence type="ECO:0000313" key="15">
    <source>
        <dbReference type="EMBL" id="NHK27995.1"/>
    </source>
</evidence>
<feature type="compositionally biased region" description="Basic and acidic residues" evidence="12">
    <location>
        <begin position="16"/>
        <end position="59"/>
    </location>
</feature>
<dbReference type="Pfam" id="PF02881">
    <property type="entry name" value="SRP54_N"/>
    <property type="match status" value="1"/>
</dbReference>
<comment type="catalytic activity">
    <reaction evidence="9 11">
        <text>GTP + H2O = GDP + phosphate + H(+)</text>
        <dbReference type="Rhea" id="RHEA:19669"/>
        <dbReference type="ChEBI" id="CHEBI:15377"/>
        <dbReference type="ChEBI" id="CHEBI:15378"/>
        <dbReference type="ChEBI" id="CHEBI:37565"/>
        <dbReference type="ChEBI" id="CHEBI:43474"/>
        <dbReference type="ChEBI" id="CHEBI:58189"/>
        <dbReference type="EC" id="3.6.5.4"/>
    </reaction>
</comment>
<dbReference type="EMBL" id="VCJR02000002">
    <property type="protein sequence ID" value="NHK27995.1"/>
    <property type="molecule type" value="Genomic_DNA"/>
</dbReference>
<dbReference type="InterPro" id="IPR013822">
    <property type="entry name" value="Signal_recog_particl_SRP54_hlx"/>
</dbReference>
<dbReference type="FunFam" id="3.40.50.300:FF:000053">
    <property type="entry name" value="Signal recognition particle receptor FtsY"/>
    <property type="match status" value="1"/>
</dbReference>
<evidence type="ECO:0000256" key="6">
    <source>
        <dbReference type="ARBA" id="ARBA00023134"/>
    </source>
</evidence>
<dbReference type="GO" id="GO:0006614">
    <property type="term" value="P:SRP-dependent cotranslational protein targeting to membrane"/>
    <property type="evidence" value="ECO:0007669"/>
    <property type="project" value="InterPro"/>
</dbReference>
<evidence type="ECO:0000256" key="7">
    <source>
        <dbReference type="ARBA" id="ARBA00023136"/>
    </source>
</evidence>
<gene>
    <name evidence="11 15" type="primary">ftsY</name>
    <name evidence="15" type="ORF">FF098_008775</name>
    <name evidence="14" type="ORF">GCM10011355_17680</name>
</gene>
<evidence type="ECO:0000256" key="2">
    <source>
        <dbReference type="ARBA" id="ARBA00022475"/>
    </source>
</evidence>
<dbReference type="Proteomes" id="UP000621856">
    <property type="component" value="Unassembled WGS sequence"/>
</dbReference>
<evidence type="ECO:0000313" key="16">
    <source>
        <dbReference type="Proteomes" id="UP000621856"/>
    </source>
</evidence>
<comment type="function">
    <text evidence="10 11">Involved in targeting and insertion of nascent membrane proteins into the cytoplasmic membrane. Acts as a receptor for the complex formed by the signal recognition particle (SRP) and the ribosome-nascent chain (RNC). Interaction with SRP-RNC leads to the transfer of the RNC complex to the Sec translocase for insertion into the membrane, the hydrolysis of GTP by both Ffh and FtsY, and the dissociation of the SRP-FtsY complex into the individual components.</text>
</comment>
<keyword evidence="7 11" id="KW-0472">Membrane</keyword>
<evidence type="ECO:0000259" key="13">
    <source>
        <dbReference type="PROSITE" id="PS00300"/>
    </source>
</evidence>
<dbReference type="RefSeq" id="WP_155139630.1">
    <property type="nucleotide sequence ID" value="NZ_BMGZ01000002.1"/>
</dbReference>
<dbReference type="SUPFAM" id="SSF47364">
    <property type="entry name" value="Domain of the SRP/SRP receptor G-proteins"/>
    <property type="match status" value="1"/>
</dbReference>
<dbReference type="GO" id="GO:0005737">
    <property type="term" value="C:cytoplasm"/>
    <property type="evidence" value="ECO:0007669"/>
    <property type="project" value="UniProtKB-SubCell"/>
</dbReference>
<dbReference type="SMART" id="SM00962">
    <property type="entry name" value="SRP54"/>
    <property type="match status" value="1"/>
</dbReference>
<dbReference type="GO" id="GO:0005047">
    <property type="term" value="F:signal recognition particle binding"/>
    <property type="evidence" value="ECO:0007669"/>
    <property type="project" value="TreeGrafter"/>
</dbReference>
<dbReference type="FunFam" id="1.20.120.140:FF:000002">
    <property type="entry name" value="Signal recognition particle receptor FtsY"/>
    <property type="match status" value="1"/>
</dbReference>
<keyword evidence="3 11" id="KW-0963">Cytoplasm</keyword>
<dbReference type="AlphaFoldDB" id="A0A8J3A204"/>
<dbReference type="PROSITE" id="PS00300">
    <property type="entry name" value="SRP54"/>
    <property type="match status" value="1"/>
</dbReference>
<feature type="region of interest" description="Disordered" evidence="12">
    <location>
        <begin position="1"/>
        <end position="223"/>
    </location>
</feature>
<dbReference type="PANTHER" id="PTHR43134:SF1">
    <property type="entry name" value="SIGNAL RECOGNITION PARTICLE RECEPTOR SUBUNIT ALPHA"/>
    <property type="match status" value="1"/>
</dbReference>
<feature type="compositionally biased region" description="Polar residues" evidence="12">
    <location>
        <begin position="199"/>
        <end position="210"/>
    </location>
</feature>
<evidence type="ECO:0000256" key="11">
    <source>
        <dbReference type="HAMAP-Rule" id="MF_00920"/>
    </source>
</evidence>
<dbReference type="InterPro" id="IPR003593">
    <property type="entry name" value="AAA+_ATPase"/>
</dbReference>
<evidence type="ECO:0000256" key="3">
    <source>
        <dbReference type="ARBA" id="ARBA00022490"/>
    </source>
</evidence>
<dbReference type="SMART" id="SM00963">
    <property type="entry name" value="SRP54_N"/>
    <property type="match status" value="1"/>
</dbReference>
<protein>
    <recommendedName>
        <fullName evidence="11">Signal recognition particle receptor FtsY</fullName>
        <shortName evidence="11">SRP receptor</shortName>
        <ecNumber evidence="11">3.6.5.4</ecNumber>
    </recommendedName>
</protein>
<keyword evidence="8 11" id="KW-0675">Receptor</keyword>
<comment type="caution">
    <text evidence="14">The sequence shown here is derived from an EMBL/GenBank/DDBJ whole genome shotgun (WGS) entry which is preliminary data.</text>
</comment>
<keyword evidence="2 11" id="KW-1003">Cell membrane</keyword>
<keyword evidence="6 11" id="KW-0342">GTP-binding</keyword>
<proteinExistence type="inferred from homology"/>
<dbReference type="EMBL" id="BMGZ01000002">
    <property type="protein sequence ID" value="GGH97153.1"/>
    <property type="molecule type" value="Genomic_DNA"/>
</dbReference>
<keyword evidence="4 11" id="KW-0547">Nucleotide-binding</keyword>
<feature type="binding site" evidence="11">
    <location>
        <begin position="471"/>
        <end position="474"/>
    </location>
    <ligand>
        <name>GTP</name>
        <dbReference type="ChEBI" id="CHEBI:37565"/>
    </ligand>
</feature>
<evidence type="ECO:0000313" key="17">
    <source>
        <dbReference type="Proteomes" id="UP000818603"/>
    </source>
</evidence>
<dbReference type="NCBIfam" id="TIGR00064">
    <property type="entry name" value="ftsY"/>
    <property type="match status" value="1"/>
</dbReference>
<evidence type="ECO:0000256" key="9">
    <source>
        <dbReference type="ARBA" id="ARBA00048027"/>
    </source>
</evidence>
<dbReference type="PANTHER" id="PTHR43134">
    <property type="entry name" value="SIGNAL RECOGNITION PARTICLE RECEPTOR SUBUNIT ALPHA"/>
    <property type="match status" value="1"/>
</dbReference>
<dbReference type="SUPFAM" id="SSF52540">
    <property type="entry name" value="P-loop containing nucleoside triphosphate hydrolases"/>
    <property type="match status" value="1"/>
</dbReference>
<comment type="similarity">
    <text evidence="11">Belongs to the GTP-binding SRP family. FtsY subfamily.</text>
</comment>
<evidence type="ECO:0000256" key="1">
    <source>
        <dbReference type="ARBA" id="ARBA00004515"/>
    </source>
</evidence>
<reference evidence="14" key="1">
    <citation type="journal article" date="2014" name="Int. J. Syst. Evol. Microbiol.">
        <title>Complete genome sequence of Corynebacterium casei LMG S-19264T (=DSM 44701T), isolated from a smear-ripened cheese.</title>
        <authorList>
            <consortium name="US DOE Joint Genome Institute (JGI-PGF)"/>
            <person name="Walter F."/>
            <person name="Albersmeier A."/>
            <person name="Kalinowski J."/>
            <person name="Ruckert C."/>
        </authorList>
    </citation>
    <scope>NUCLEOTIDE SEQUENCE</scope>
    <source>
        <strain evidence="14">CGMCC 1.14984</strain>
    </source>
</reference>
<evidence type="ECO:0000256" key="10">
    <source>
        <dbReference type="ARBA" id="ARBA00053570"/>
    </source>
</evidence>
<dbReference type="GO" id="GO:0005525">
    <property type="term" value="F:GTP binding"/>
    <property type="evidence" value="ECO:0007669"/>
    <property type="project" value="UniProtKB-UniRule"/>
</dbReference>
<dbReference type="CDD" id="cd17874">
    <property type="entry name" value="FtsY"/>
    <property type="match status" value="1"/>
</dbReference>
<keyword evidence="5 11" id="KW-0378">Hydrolase</keyword>
<dbReference type="Proteomes" id="UP000818603">
    <property type="component" value="Unassembled WGS sequence"/>
</dbReference>
<evidence type="ECO:0000256" key="4">
    <source>
        <dbReference type="ARBA" id="ARBA00022741"/>
    </source>
</evidence>
<feature type="binding site" evidence="11">
    <location>
        <begin position="407"/>
        <end position="411"/>
    </location>
    <ligand>
        <name>GTP</name>
        <dbReference type="ChEBI" id="CHEBI:37565"/>
    </ligand>
</feature>
<dbReference type="GO" id="GO:0003924">
    <property type="term" value="F:GTPase activity"/>
    <property type="evidence" value="ECO:0007669"/>
    <property type="project" value="UniProtKB-UniRule"/>
</dbReference>
<dbReference type="SMART" id="SM00382">
    <property type="entry name" value="AAA"/>
    <property type="match status" value="1"/>
</dbReference>
<sequence>MSEKKGFFSRLFGARDAAETDKGDEVKNDEKATEGRQGVTDRDAHDVHAQRPDDDKEKAAATAVEDSEAGAPVTLQEGLQAEAEVPAQREDEDNLAPNANADGYLEIEDEEAMPVADTGPAVPDVEARHLNDIPVTETEGDVAPEIQEEKPFEGTSTGEAASAPIADIPEPVEGIAEETPSPEAEPESPVIDYPEPDVQDTTQAQAETPSTPEPQKKGGFFSRLRDGLSRSSEKLSGGVSAIFTKRKLDDETLEELEDLLISADLGLPATTRIIEALSEGRYDKNVSPEEVRDVLASEVAKTLEPLERPLQIGTGHAPHVILMTGVNGAGKTTTIGKLAKKFADDGKSVMLAAGDTFRAAAIEQLQVWGERTGAPVITRPVGSDAAGLAFDALKEAKEKNIDVLMIDTAGRLQNRRELMDELAKIVRVIKKLDETAPHDAILVLDATVGQNALSQAEAFSQTANITGLVMTKLDGTARGGVLVALADKFAIPIHYIGVGESVEDLQPFQARKFARALAGIATDQ</sequence>
<dbReference type="Gene3D" id="1.20.120.140">
    <property type="entry name" value="Signal recognition particle SRP54, nucleotide-binding domain"/>
    <property type="match status" value="1"/>
</dbReference>
<evidence type="ECO:0000256" key="8">
    <source>
        <dbReference type="ARBA" id="ARBA00023170"/>
    </source>
</evidence>
<name>A0A8J3A204_9PROT</name>
<reference evidence="15 17" key="2">
    <citation type="submission" date="2020-02" db="EMBL/GenBank/DDBJ databases">
        <title>Genome sequence of Parvularcula flava strain NH6-79.</title>
        <authorList>
            <person name="Abdul Karim M.H."/>
            <person name="Lam M.Q."/>
            <person name="Chen S.J."/>
            <person name="Yahya A."/>
            <person name="Shahir S."/>
            <person name="Shamsir M.S."/>
            <person name="Chong C.S."/>
        </authorList>
    </citation>
    <scope>NUCLEOTIDE SEQUENCE [LARGE SCALE GENOMIC DNA]</scope>
    <source>
        <strain evidence="15 17">NH6-79</strain>
    </source>
</reference>
<dbReference type="GO" id="GO:0005886">
    <property type="term" value="C:plasma membrane"/>
    <property type="evidence" value="ECO:0007669"/>
    <property type="project" value="UniProtKB-SubCell"/>
</dbReference>
<organism evidence="14 16">
    <name type="scientific">Aquisalinus luteolus</name>
    <dbReference type="NCBI Taxonomy" id="1566827"/>
    <lineage>
        <taxon>Bacteria</taxon>
        <taxon>Pseudomonadati</taxon>
        <taxon>Pseudomonadota</taxon>
        <taxon>Alphaproteobacteria</taxon>
        <taxon>Parvularculales</taxon>
        <taxon>Parvularculaceae</taxon>
        <taxon>Aquisalinus</taxon>
    </lineage>
</organism>
<dbReference type="Gene3D" id="3.40.50.300">
    <property type="entry name" value="P-loop containing nucleotide triphosphate hydrolases"/>
    <property type="match status" value="1"/>
</dbReference>
<dbReference type="Pfam" id="PF00448">
    <property type="entry name" value="SRP54"/>
    <property type="match status" value="1"/>
</dbReference>
<dbReference type="InterPro" id="IPR036225">
    <property type="entry name" value="SRP/SRP_N"/>
</dbReference>
<dbReference type="InterPro" id="IPR004390">
    <property type="entry name" value="SR_rcpt_FtsY"/>
</dbReference>
<dbReference type="EC" id="3.6.5.4" evidence="11"/>
<evidence type="ECO:0000256" key="12">
    <source>
        <dbReference type="SAM" id="MobiDB-lite"/>
    </source>
</evidence>
<feature type="domain" description="SRP54-type proteins GTP-binding" evidence="13">
    <location>
        <begin position="492"/>
        <end position="505"/>
    </location>
</feature>
<dbReference type="HAMAP" id="MF_00920">
    <property type="entry name" value="FtsY"/>
    <property type="match status" value="1"/>
</dbReference>
<dbReference type="InterPro" id="IPR000897">
    <property type="entry name" value="SRP54_GTPase_dom"/>
</dbReference>
<dbReference type="InterPro" id="IPR027417">
    <property type="entry name" value="P-loop_NTPase"/>
</dbReference>
<evidence type="ECO:0000313" key="14">
    <source>
        <dbReference type="EMBL" id="GGH97153.1"/>
    </source>
</evidence>
<comment type="subunit">
    <text evidence="11">Part of the signal recognition particle protein translocation system, which is composed of SRP and FtsY. SRP is a ribonucleoprotein composed of Ffh and a 4.5S RNA molecule.</text>
</comment>
<reference evidence="14" key="3">
    <citation type="submission" date="2020-09" db="EMBL/GenBank/DDBJ databases">
        <authorList>
            <person name="Sun Q."/>
            <person name="Zhou Y."/>
        </authorList>
    </citation>
    <scope>NUCLEOTIDE SEQUENCE</scope>
    <source>
        <strain evidence="14">CGMCC 1.14984</strain>
    </source>
</reference>
<feature type="binding site" evidence="11">
    <location>
        <begin position="325"/>
        <end position="332"/>
    </location>
    <ligand>
        <name>GTP</name>
        <dbReference type="ChEBI" id="CHEBI:37565"/>
    </ligand>
</feature>
<keyword evidence="17" id="KW-1185">Reference proteome</keyword>
<evidence type="ECO:0000256" key="5">
    <source>
        <dbReference type="ARBA" id="ARBA00022801"/>
    </source>
</evidence>